<feature type="region of interest" description="Disordered" evidence="8">
    <location>
        <begin position="173"/>
        <end position="221"/>
    </location>
</feature>
<protein>
    <submittedName>
        <fullName evidence="9">Protein LATERAL ROOT PRIMORDIUM 1</fullName>
    </submittedName>
</protein>
<dbReference type="OrthoDB" id="1913243at2759"/>
<dbReference type="Proteomes" id="UP000623129">
    <property type="component" value="Unassembled WGS sequence"/>
</dbReference>
<accession>A0A833R1J2</accession>
<feature type="region of interest" description="Disordered" evidence="8">
    <location>
        <begin position="403"/>
        <end position="436"/>
    </location>
</feature>
<feature type="compositionally biased region" description="Basic residues" evidence="8">
    <location>
        <begin position="130"/>
        <end position="141"/>
    </location>
</feature>
<evidence type="ECO:0000256" key="2">
    <source>
        <dbReference type="ARBA" id="ARBA00006911"/>
    </source>
</evidence>
<keyword evidence="4" id="KW-0862">Zinc</keyword>
<reference evidence="9" key="1">
    <citation type="submission" date="2020-01" db="EMBL/GenBank/DDBJ databases">
        <title>Genome sequence of Kobresia littledalei, the first chromosome-level genome in the family Cyperaceae.</title>
        <authorList>
            <person name="Qu G."/>
        </authorList>
    </citation>
    <scope>NUCLEOTIDE SEQUENCE</scope>
    <source>
        <strain evidence="9">C.B.Clarke</strain>
        <tissue evidence="9">Leaf</tissue>
    </source>
</reference>
<dbReference type="AlphaFoldDB" id="A0A833R1J2"/>
<keyword evidence="7" id="KW-0539">Nucleus</keyword>
<organism evidence="9 10">
    <name type="scientific">Carex littledalei</name>
    <dbReference type="NCBI Taxonomy" id="544730"/>
    <lineage>
        <taxon>Eukaryota</taxon>
        <taxon>Viridiplantae</taxon>
        <taxon>Streptophyta</taxon>
        <taxon>Embryophyta</taxon>
        <taxon>Tracheophyta</taxon>
        <taxon>Spermatophyta</taxon>
        <taxon>Magnoliopsida</taxon>
        <taxon>Liliopsida</taxon>
        <taxon>Poales</taxon>
        <taxon>Cyperaceae</taxon>
        <taxon>Cyperoideae</taxon>
        <taxon>Cariceae</taxon>
        <taxon>Carex</taxon>
        <taxon>Carex subgen. Euthyceras</taxon>
    </lineage>
</organism>
<evidence type="ECO:0000256" key="7">
    <source>
        <dbReference type="ARBA" id="ARBA00023242"/>
    </source>
</evidence>
<dbReference type="GO" id="GO:0045893">
    <property type="term" value="P:positive regulation of DNA-templated transcription"/>
    <property type="evidence" value="ECO:0007669"/>
    <property type="project" value="TreeGrafter"/>
</dbReference>
<evidence type="ECO:0000313" key="10">
    <source>
        <dbReference type="Proteomes" id="UP000623129"/>
    </source>
</evidence>
<evidence type="ECO:0000256" key="5">
    <source>
        <dbReference type="ARBA" id="ARBA00023125"/>
    </source>
</evidence>
<dbReference type="InterPro" id="IPR006511">
    <property type="entry name" value="SHI_C"/>
</dbReference>
<dbReference type="InterPro" id="IPR006510">
    <property type="entry name" value="Znf_LRP1"/>
</dbReference>
<name>A0A833R1J2_9POAL</name>
<sequence>MPFFHTHTLTHRETESSIFARLIPGIYRALNPKVAASGRRFPSDTGAFADWVSSSATGRGDDLSLGFNAGGSTSATGSGTAGITGLWGPSAAASSVGARQQAINYGIADMGMVGLRDVFVVAPAGSFHHTQHHHHLHHHHHEGGGASQGATLLGSAEHPMIPLLTAGPCVVDPESHGAKPSPSGTGTGIQFWQAQPHSHSHAQHMQQQNPNPNLNPSAGGQATISYLKKPVSILEQHGGMLGSGSLGGTATCQDCGNQAKKDCTHRRCRTCCKSRGFDCSTHVKSTWVPAARRRERQHIGPAAAGSSASTSGTKKPRLLSSQTTTTSHTSTSNTPPRSFDTSSSHQDAGFRDSLPRHVRAPAVFKCVRVTSIDDGEDEYAYQAMVTIGGHVFKGFLYDQGTDDGTSHEMAGTSTSNDENNNNAPIPNISELHLGGVGATGRDVASSSPLLSSHDVYGGGGPTGGGGFLGGVSYANQMN</sequence>
<dbReference type="GO" id="GO:0046872">
    <property type="term" value="F:metal ion binding"/>
    <property type="evidence" value="ECO:0007669"/>
    <property type="project" value="UniProtKB-KW"/>
</dbReference>
<keyword evidence="5" id="KW-0238">DNA-binding</keyword>
<dbReference type="NCBIfam" id="TIGR01623">
    <property type="entry name" value="put_zinc_LRP1"/>
    <property type="match status" value="1"/>
</dbReference>
<evidence type="ECO:0000256" key="8">
    <source>
        <dbReference type="SAM" id="MobiDB-lite"/>
    </source>
</evidence>
<feature type="compositionally biased region" description="Low complexity" evidence="8">
    <location>
        <begin position="415"/>
        <end position="430"/>
    </location>
</feature>
<dbReference type="PANTHER" id="PTHR31604:SF30">
    <property type="entry name" value="PROTEIN LATERAL ROOT PRIMORDIUM 1"/>
    <property type="match status" value="1"/>
</dbReference>
<feature type="compositionally biased region" description="Low complexity" evidence="8">
    <location>
        <begin position="193"/>
        <end position="216"/>
    </location>
</feature>
<feature type="compositionally biased region" description="Low complexity" evidence="8">
    <location>
        <begin position="302"/>
        <end position="313"/>
    </location>
</feature>
<feature type="compositionally biased region" description="Low complexity" evidence="8">
    <location>
        <begin position="320"/>
        <end position="334"/>
    </location>
</feature>
<feature type="compositionally biased region" description="Polar residues" evidence="8">
    <location>
        <begin position="335"/>
        <end position="346"/>
    </location>
</feature>
<dbReference type="EMBL" id="SWLB01000007">
    <property type="protein sequence ID" value="KAF3336850.1"/>
    <property type="molecule type" value="Genomic_DNA"/>
</dbReference>
<dbReference type="GO" id="GO:0003677">
    <property type="term" value="F:DNA binding"/>
    <property type="evidence" value="ECO:0007669"/>
    <property type="project" value="UniProtKB-KW"/>
</dbReference>
<keyword evidence="6" id="KW-0010">Activator</keyword>
<dbReference type="InterPro" id="IPR007818">
    <property type="entry name" value="SHI"/>
</dbReference>
<dbReference type="PANTHER" id="PTHR31604">
    <property type="entry name" value="PROTEIN LATERAL ROOT PRIMORDIUM 1"/>
    <property type="match status" value="1"/>
</dbReference>
<feature type="region of interest" description="Disordered" evidence="8">
    <location>
        <begin position="298"/>
        <end position="353"/>
    </location>
</feature>
<comment type="caution">
    <text evidence="9">The sequence shown here is derived from an EMBL/GenBank/DDBJ whole genome shotgun (WGS) entry which is preliminary data.</text>
</comment>
<dbReference type="GO" id="GO:0005634">
    <property type="term" value="C:nucleus"/>
    <property type="evidence" value="ECO:0007669"/>
    <property type="project" value="UniProtKB-SubCell"/>
</dbReference>
<evidence type="ECO:0000256" key="6">
    <source>
        <dbReference type="ARBA" id="ARBA00023159"/>
    </source>
</evidence>
<evidence type="ECO:0000256" key="3">
    <source>
        <dbReference type="ARBA" id="ARBA00022723"/>
    </source>
</evidence>
<feature type="compositionally biased region" description="Polar residues" evidence="8">
    <location>
        <begin position="182"/>
        <end position="192"/>
    </location>
</feature>
<keyword evidence="10" id="KW-1185">Reference proteome</keyword>
<gene>
    <name evidence="9" type="ORF">FCM35_KLT19436</name>
</gene>
<dbReference type="NCBIfam" id="TIGR01624">
    <property type="entry name" value="LRP1_Cterm"/>
    <property type="match status" value="1"/>
</dbReference>
<feature type="region of interest" description="Disordered" evidence="8">
    <location>
        <begin position="130"/>
        <end position="152"/>
    </location>
</feature>
<dbReference type="Pfam" id="PF05142">
    <property type="entry name" value="DUF702"/>
    <property type="match status" value="1"/>
</dbReference>
<comment type="similarity">
    <text evidence="2">Belongs to the SHI protein family.</text>
</comment>
<evidence type="ECO:0000313" key="9">
    <source>
        <dbReference type="EMBL" id="KAF3336850.1"/>
    </source>
</evidence>
<dbReference type="GO" id="GO:0003700">
    <property type="term" value="F:DNA-binding transcription factor activity"/>
    <property type="evidence" value="ECO:0007669"/>
    <property type="project" value="InterPro"/>
</dbReference>
<comment type="subcellular location">
    <subcellularLocation>
        <location evidence="1">Nucleus</location>
    </subcellularLocation>
</comment>
<proteinExistence type="inferred from homology"/>
<keyword evidence="3" id="KW-0479">Metal-binding</keyword>
<evidence type="ECO:0000256" key="1">
    <source>
        <dbReference type="ARBA" id="ARBA00004123"/>
    </source>
</evidence>
<evidence type="ECO:0000256" key="4">
    <source>
        <dbReference type="ARBA" id="ARBA00022833"/>
    </source>
</evidence>